<name>A0A9P5Z675_9AGAR</name>
<keyword evidence="2" id="KW-1185">Reference proteome</keyword>
<sequence length="75" mass="8801">MARQTSWWFSATTTHGPMYTTLFPSQRNHDEISEVGMNRQIKDDDRKLSKIFQRSRARPPEMPKNFLMNVTGKEA</sequence>
<proteinExistence type="predicted"/>
<reference evidence="1" key="1">
    <citation type="submission" date="2020-11" db="EMBL/GenBank/DDBJ databases">
        <authorList>
            <consortium name="DOE Joint Genome Institute"/>
            <person name="Ahrendt S."/>
            <person name="Riley R."/>
            <person name="Andreopoulos W."/>
            <person name="Labutti K."/>
            <person name="Pangilinan J."/>
            <person name="Ruiz-Duenas F.J."/>
            <person name="Barrasa J.M."/>
            <person name="Sanchez-Garcia M."/>
            <person name="Camarero S."/>
            <person name="Miyauchi S."/>
            <person name="Serrano A."/>
            <person name="Linde D."/>
            <person name="Babiker R."/>
            <person name="Drula E."/>
            <person name="Ayuso-Fernandez I."/>
            <person name="Pacheco R."/>
            <person name="Padilla G."/>
            <person name="Ferreira P."/>
            <person name="Barriuso J."/>
            <person name="Kellner H."/>
            <person name="Castanera R."/>
            <person name="Alfaro M."/>
            <person name="Ramirez L."/>
            <person name="Pisabarro A.G."/>
            <person name="Kuo A."/>
            <person name="Tritt A."/>
            <person name="Lipzen A."/>
            <person name="He G."/>
            <person name="Yan M."/>
            <person name="Ng V."/>
            <person name="Cullen D."/>
            <person name="Martin F."/>
            <person name="Rosso M.-N."/>
            <person name="Henrissat B."/>
            <person name="Hibbett D."/>
            <person name="Martinez A.T."/>
            <person name="Grigoriev I.V."/>
        </authorList>
    </citation>
    <scope>NUCLEOTIDE SEQUENCE</scope>
    <source>
        <strain evidence="1">CIRM-BRFM 674</strain>
    </source>
</reference>
<evidence type="ECO:0000313" key="2">
    <source>
        <dbReference type="Proteomes" id="UP000807469"/>
    </source>
</evidence>
<comment type="caution">
    <text evidence="1">The sequence shown here is derived from an EMBL/GenBank/DDBJ whole genome shotgun (WGS) entry which is preliminary data.</text>
</comment>
<accession>A0A9P5Z675</accession>
<organism evidence="1 2">
    <name type="scientific">Pholiota conissans</name>
    <dbReference type="NCBI Taxonomy" id="109636"/>
    <lineage>
        <taxon>Eukaryota</taxon>
        <taxon>Fungi</taxon>
        <taxon>Dikarya</taxon>
        <taxon>Basidiomycota</taxon>
        <taxon>Agaricomycotina</taxon>
        <taxon>Agaricomycetes</taxon>
        <taxon>Agaricomycetidae</taxon>
        <taxon>Agaricales</taxon>
        <taxon>Agaricineae</taxon>
        <taxon>Strophariaceae</taxon>
        <taxon>Pholiota</taxon>
    </lineage>
</organism>
<protein>
    <submittedName>
        <fullName evidence="1">Uncharacterized protein</fullName>
    </submittedName>
</protein>
<dbReference type="Proteomes" id="UP000807469">
    <property type="component" value="Unassembled WGS sequence"/>
</dbReference>
<evidence type="ECO:0000313" key="1">
    <source>
        <dbReference type="EMBL" id="KAF9480779.1"/>
    </source>
</evidence>
<gene>
    <name evidence="1" type="ORF">BDN70DRAFT_877216</name>
</gene>
<dbReference type="AlphaFoldDB" id="A0A9P5Z675"/>
<dbReference type="EMBL" id="MU155189">
    <property type="protein sequence ID" value="KAF9480779.1"/>
    <property type="molecule type" value="Genomic_DNA"/>
</dbReference>